<dbReference type="EMBL" id="OZ034814">
    <property type="protein sequence ID" value="CAL1362745.1"/>
    <property type="molecule type" value="Genomic_DNA"/>
</dbReference>
<evidence type="ECO:0000313" key="2">
    <source>
        <dbReference type="EMBL" id="CAL1375275.1"/>
    </source>
</evidence>
<protein>
    <submittedName>
        <fullName evidence="1">Uncharacterized protein</fullName>
    </submittedName>
</protein>
<sequence length="83" mass="9144">MQYGGVQTTIVCHEGILQDEVEESMTPKQSLTSPSLPFLFYRISDNARINAKTTVILSSTILSSTIFLAGGRPPASIFRTHWS</sequence>
<keyword evidence="3" id="KW-1185">Reference proteome</keyword>
<accession>A0AAV2D1K7</accession>
<evidence type="ECO:0000313" key="3">
    <source>
        <dbReference type="Proteomes" id="UP001497516"/>
    </source>
</evidence>
<gene>
    <name evidence="2" type="ORF">LTRI10_LOCUS17083</name>
    <name evidence="1" type="ORF">LTRI10_LOCUS9601</name>
</gene>
<dbReference type="Proteomes" id="UP001497516">
    <property type="component" value="Chromosome 10"/>
</dbReference>
<name>A0AAV2D1K7_9ROSI</name>
<dbReference type="AlphaFoldDB" id="A0AAV2D1K7"/>
<reference evidence="1 3" key="1">
    <citation type="submission" date="2024-04" db="EMBL/GenBank/DDBJ databases">
        <authorList>
            <person name="Fracassetti M."/>
        </authorList>
    </citation>
    <scope>NUCLEOTIDE SEQUENCE [LARGE SCALE GENOMIC DNA]</scope>
</reference>
<organism evidence="1 3">
    <name type="scientific">Linum trigynum</name>
    <dbReference type="NCBI Taxonomy" id="586398"/>
    <lineage>
        <taxon>Eukaryota</taxon>
        <taxon>Viridiplantae</taxon>
        <taxon>Streptophyta</taxon>
        <taxon>Embryophyta</taxon>
        <taxon>Tracheophyta</taxon>
        <taxon>Spermatophyta</taxon>
        <taxon>Magnoliopsida</taxon>
        <taxon>eudicotyledons</taxon>
        <taxon>Gunneridae</taxon>
        <taxon>Pentapetalae</taxon>
        <taxon>rosids</taxon>
        <taxon>fabids</taxon>
        <taxon>Malpighiales</taxon>
        <taxon>Linaceae</taxon>
        <taxon>Linum</taxon>
    </lineage>
</organism>
<dbReference type="EMBL" id="OZ034816">
    <property type="protein sequence ID" value="CAL1375275.1"/>
    <property type="molecule type" value="Genomic_DNA"/>
</dbReference>
<proteinExistence type="predicted"/>
<evidence type="ECO:0000313" key="1">
    <source>
        <dbReference type="EMBL" id="CAL1362745.1"/>
    </source>
</evidence>
<dbReference type="Proteomes" id="UP001497516">
    <property type="component" value="Chromosome 3"/>
</dbReference>